<protein>
    <submittedName>
        <fullName evidence="2">Chromosome partition protein Smc</fullName>
    </submittedName>
</protein>
<accession>A0A2Z4AFY5</accession>
<evidence type="ECO:0000313" key="3">
    <source>
        <dbReference type="Proteomes" id="UP000247465"/>
    </source>
</evidence>
<keyword evidence="1" id="KW-0175">Coiled coil</keyword>
<feature type="coiled-coil region" evidence="1">
    <location>
        <begin position="175"/>
        <end position="223"/>
    </location>
</feature>
<gene>
    <name evidence="2" type="primary">smc_1</name>
    <name evidence="2" type="ORF">DF168_00146</name>
</gene>
<sequence>MNKTLLLIICDFLLLSLLALARFDLPDGTRKEEEMLEIKKEALVDEDLMEVLKLSLELEEANRAGLISQLQVTKAKLGVVAERLNSVTEDLDKTSNRLVEAQWDANRLDKEKEELSQANRLLQDDKLKLSNRFDTIQEELVFADRERRSMAETLYKVREEAVTGKERLRFVQEQLQNKDMEVTQAGERIKALEKEKNSAQIRRQRLETELKIVETENRMLEQNLITTNLQIETVRLEKEAIQKQTAQLVEGVAVLAESSSAIHEEIRQIQPLSANAIFSKFSQSRGEVVFQTLARSGKRKEVSVPSALVSSGKTAIAVFDADRTPFGMEDSPSKYSSVTAYFVLGGRKMLLGEVSHLSIDPRVMGARVAPSFVAADGFKAIRLSHDPYRFPDAVLISDTADYYGESSFKIETSRGDYLKMQSRLFNRLFGEFSPEKGDFVLARSGDILGLMINKQYCVLLDSLDFSFEIPVGSLYSQEEAETVARIVRSIHSQQPIELQ</sequence>
<dbReference type="Proteomes" id="UP000247465">
    <property type="component" value="Chromosome"/>
</dbReference>
<dbReference type="KEGG" id="mtar:DF168_00146"/>
<name>A0A2Z4AFY5_9BACT</name>
<evidence type="ECO:0000256" key="1">
    <source>
        <dbReference type="SAM" id="Coils"/>
    </source>
</evidence>
<evidence type="ECO:0000313" key="2">
    <source>
        <dbReference type="EMBL" id="AWT58974.1"/>
    </source>
</evidence>
<organism evidence="2 3">
    <name type="scientific">Candidatus Moanibacter tarae</name>
    <dbReference type="NCBI Taxonomy" id="2200854"/>
    <lineage>
        <taxon>Bacteria</taxon>
        <taxon>Pseudomonadati</taxon>
        <taxon>Verrucomicrobiota</taxon>
        <taxon>Opitutia</taxon>
        <taxon>Puniceicoccales</taxon>
        <taxon>Puniceicoccales incertae sedis</taxon>
        <taxon>Candidatus Moanibacter</taxon>
    </lineage>
</organism>
<dbReference type="EMBL" id="CP029803">
    <property type="protein sequence ID" value="AWT58974.1"/>
    <property type="molecule type" value="Genomic_DNA"/>
</dbReference>
<dbReference type="AlphaFoldDB" id="A0A2Z4AFY5"/>
<proteinExistence type="predicted"/>
<feature type="coiled-coil region" evidence="1">
    <location>
        <begin position="91"/>
        <end position="132"/>
    </location>
</feature>
<reference evidence="2 3" key="1">
    <citation type="submission" date="2018-06" db="EMBL/GenBank/DDBJ databases">
        <title>Draft Genome Sequence of a Novel Marine Bacterium Related to the Verrucomicrobia.</title>
        <authorList>
            <person name="Vosseberg J."/>
            <person name="Martijn J."/>
            <person name="Ettema T.J.G."/>
        </authorList>
    </citation>
    <scope>NUCLEOTIDE SEQUENCE [LARGE SCALE GENOMIC DNA]</scope>
    <source>
        <strain evidence="2">TARA_B100001123</strain>
    </source>
</reference>